<accession>A0A7T5VC67</accession>
<organism evidence="3 4">
    <name type="scientific">Desulfobulbus oligotrophicus</name>
    <dbReference type="NCBI Taxonomy" id="1909699"/>
    <lineage>
        <taxon>Bacteria</taxon>
        <taxon>Pseudomonadati</taxon>
        <taxon>Thermodesulfobacteriota</taxon>
        <taxon>Desulfobulbia</taxon>
        <taxon>Desulfobulbales</taxon>
        <taxon>Desulfobulbaceae</taxon>
        <taxon>Desulfobulbus</taxon>
    </lineage>
</organism>
<dbReference type="Proteomes" id="UP000596092">
    <property type="component" value="Chromosome"/>
</dbReference>
<dbReference type="EMBL" id="CP054140">
    <property type="protein sequence ID" value="QQG65203.1"/>
    <property type="molecule type" value="Genomic_DNA"/>
</dbReference>
<dbReference type="PROSITE" id="PS51352">
    <property type="entry name" value="THIOREDOXIN_2"/>
    <property type="match status" value="1"/>
</dbReference>
<reference evidence="3 4" key="1">
    <citation type="submission" date="2020-05" db="EMBL/GenBank/DDBJ databases">
        <title>Complete genome of Desulfobulbus oligotrophicus.</title>
        <authorList>
            <person name="Podar M."/>
        </authorList>
    </citation>
    <scope>NUCLEOTIDE SEQUENCE [LARGE SCALE GENOMIC DNA]</scope>
    <source>
        <strain evidence="3 4">Prop6</strain>
    </source>
</reference>
<keyword evidence="1" id="KW-0732">Signal</keyword>
<feature type="chain" id="PRO_5032702148" evidence="1">
    <location>
        <begin position="25"/>
        <end position="166"/>
    </location>
</feature>
<proteinExistence type="predicted"/>
<dbReference type="Gene3D" id="3.40.30.10">
    <property type="entry name" value="Glutaredoxin"/>
    <property type="match status" value="1"/>
</dbReference>
<sequence length="166" mass="18561">MNNILIRTIVRLCLLLFLSTPVWAAQVGEPLIPFKGIDLNGESYDLQDSIGTKPIMLVFWTSWCQTCKSEVPKINALADKFQQRGMEFVAVNVGFNDTVERAQNFVRKTGMTYRAYFDGSGTIAGKYGLQGVPTIIIADRQGIIQFRNFFAPNIPDSSFVQLSAEK</sequence>
<dbReference type="InterPro" id="IPR013766">
    <property type="entry name" value="Thioredoxin_domain"/>
</dbReference>
<keyword evidence="4" id="KW-1185">Reference proteome</keyword>
<dbReference type="PANTHER" id="PTHR42852:SF13">
    <property type="entry name" value="PROTEIN DIPZ"/>
    <property type="match status" value="1"/>
</dbReference>
<gene>
    <name evidence="3" type="ORF">HP555_04640</name>
</gene>
<dbReference type="GO" id="GO:0016491">
    <property type="term" value="F:oxidoreductase activity"/>
    <property type="evidence" value="ECO:0007669"/>
    <property type="project" value="InterPro"/>
</dbReference>
<name>A0A7T5VC67_9BACT</name>
<feature type="signal peptide" evidence="1">
    <location>
        <begin position="1"/>
        <end position="24"/>
    </location>
</feature>
<evidence type="ECO:0000256" key="1">
    <source>
        <dbReference type="SAM" id="SignalP"/>
    </source>
</evidence>
<dbReference type="InterPro" id="IPR050553">
    <property type="entry name" value="Thioredoxin_ResA/DsbE_sf"/>
</dbReference>
<evidence type="ECO:0000313" key="4">
    <source>
        <dbReference type="Proteomes" id="UP000596092"/>
    </source>
</evidence>
<dbReference type="CDD" id="cd02966">
    <property type="entry name" value="TlpA_like_family"/>
    <property type="match status" value="1"/>
</dbReference>
<dbReference type="AlphaFoldDB" id="A0A7T5VC67"/>
<dbReference type="PANTHER" id="PTHR42852">
    <property type="entry name" value="THIOL:DISULFIDE INTERCHANGE PROTEIN DSBE"/>
    <property type="match status" value="1"/>
</dbReference>
<evidence type="ECO:0000259" key="2">
    <source>
        <dbReference type="PROSITE" id="PS51352"/>
    </source>
</evidence>
<dbReference type="KEGG" id="dog:HP555_04640"/>
<dbReference type="GO" id="GO:0016209">
    <property type="term" value="F:antioxidant activity"/>
    <property type="evidence" value="ECO:0007669"/>
    <property type="project" value="InterPro"/>
</dbReference>
<dbReference type="InterPro" id="IPR036249">
    <property type="entry name" value="Thioredoxin-like_sf"/>
</dbReference>
<dbReference type="Pfam" id="PF00578">
    <property type="entry name" value="AhpC-TSA"/>
    <property type="match status" value="1"/>
</dbReference>
<evidence type="ECO:0000313" key="3">
    <source>
        <dbReference type="EMBL" id="QQG65203.1"/>
    </source>
</evidence>
<dbReference type="RefSeq" id="WP_199264023.1">
    <property type="nucleotide sequence ID" value="NZ_CP054140.1"/>
</dbReference>
<dbReference type="InterPro" id="IPR000866">
    <property type="entry name" value="AhpC/TSA"/>
</dbReference>
<dbReference type="SUPFAM" id="SSF52833">
    <property type="entry name" value="Thioredoxin-like"/>
    <property type="match status" value="1"/>
</dbReference>
<protein>
    <submittedName>
        <fullName evidence="3">TlpA family protein disulfide reductase</fullName>
    </submittedName>
</protein>
<feature type="domain" description="Thioredoxin" evidence="2">
    <location>
        <begin position="25"/>
        <end position="166"/>
    </location>
</feature>